<evidence type="ECO:0000256" key="1">
    <source>
        <dbReference type="SAM" id="MobiDB-lite"/>
    </source>
</evidence>
<reference evidence="2" key="1">
    <citation type="journal article" date="2021" name="bioRxiv">
        <title>Whole Genome Assembly and Annotation of Northern Wild Rice, Zizania palustris L., Supports a Whole Genome Duplication in the Zizania Genus.</title>
        <authorList>
            <person name="Haas M."/>
            <person name="Kono T."/>
            <person name="Macchietto M."/>
            <person name="Millas R."/>
            <person name="McGilp L."/>
            <person name="Shao M."/>
            <person name="Duquette J."/>
            <person name="Hirsch C.N."/>
            <person name="Kimball J."/>
        </authorList>
    </citation>
    <scope>NUCLEOTIDE SEQUENCE</scope>
    <source>
        <tissue evidence="2">Fresh leaf tissue</tissue>
    </source>
</reference>
<evidence type="ECO:0000313" key="2">
    <source>
        <dbReference type="EMBL" id="KAG8044153.1"/>
    </source>
</evidence>
<dbReference type="Proteomes" id="UP000729402">
    <property type="component" value="Unassembled WGS sequence"/>
</dbReference>
<dbReference type="AlphaFoldDB" id="A0A8J5RDU7"/>
<protein>
    <submittedName>
        <fullName evidence="2">Uncharacterized protein</fullName>
    </submittedName>
</protein>
<dbReference type="EMBL" id="JAAALK010000868">
    <property type="protein sequence ID" value="KAG8044153.1"/>
    <property type="molecule type" value="Genomic_DNA"/>
</dbReference>
<sequence length="72" mass="7662">MRARKHGGPPGKTSPKQLPSDATVRAQKAKSEAQSDKPYDPQDPRGSRRSCGREGGTGFLVCVGKPGRNTRG</sequence>
<organism evidence="2 3">
    <name type="scientific">Zizania palustris</name>
    <name type="common">Northern wild rice</name>
    <dbReference type="NCBI Taxonomy" id="103762"/>
    <lineage>
        <taxon>Eukaryota</taxon>
        <taxon>Viridiplantae</taxon>
        <taxon>Streptophyta</taxon>
        <taxon>Embryophyta</taxon>
        <taxon>Tracheophyta</taxon>
        <taxon>Spermatophyta</taxon>
        <taxon>Magnoliopsida</taxon>
        <taxon>Liliopsida</taxon>
        <taxon>Poales</taxon>
        <taxon>Poaceae</taxon>
        <taxon>BOP clade</taxon>
        <taxon>Oryzoideae</taxon>
        <taxon>Oryzeae</taxon>
        <taxon>Zizaniinae</taxon>
        <taxon>Zizania</taxon>
    </lineage>
</organism>
<feature type="compositionally biased region" description="Basic and acidic residues" evidence="1">
    <location>
        <begin position="29"/>
        <end position="46"/>
    </location>
</feature>
<evidence type="ECO:0000313" key="3">
    <source>
        <dbReference type="Proteomes" id="UP000729402"/>
    </source>
</evidence>
<reference evidence="2" key="2">
    <citation type="submission" date="2021-02" db="EMBL/GenBank/DDBJ databases">
        <authorList>
            <person name="Kimball J.A."/>
            <person name="Haas M.W."/>
            <person name="Macchietto M."/>
            <person name="Kono T."/>
            <person name="Duquette J."/>
            <person name="Shao M."/>
        </authorList>
    </citation>
    <scope>NUCLEOTIDE SEQUENCE</scope>
    <source>
        <tissue evidence="2">Fresh leaf tissue</tissue>
    </source>
</reference>
<feature type="region of interest" description="Disordered" evidence="1">
    <location>
        <begin position="1"/>
        <end position="72"/>
    </location>
</feature>
<gene>
    <name evidence="2" type="ORF">GUJ93_ZPchr0043g16400</name>
</gene>
<keyword evidence="3" id="KW-1185">Reference proteome</keyword>
<proteinExistence type="predicted"/>
<comment type="caution">
    <text evidence="2">The sequence shown here is derived from an EMBL/GenBank/DDBJ whole genome shotgun (WGS) entry which is preliminary data.</text>
</comment>
<accession>A0A8J5RDU7</accession>
<name>A0A8J5RDU7_ZIZPA</name>